<name>A0A3M7T9G9_BRAPC</name>
<evidence type="ECO:0000313" key="2">
    <source>
        <dbReference type="Proteomes" id="UP000276133"/>
    </source>
</evidence>
<accession>A0A3M7T9G9</accession>
<proteinExistence type="predicted"/>
<dbReference type="EMBL" id="REGN01000082">
    <property type="protein sequence ID" value="RNA44639.1"/>
    <property type="molecule type" value="Genomic_DNA"/>
</dbReference>
<protein>
    <submittedName>
        <fullName evidence="1">Uncharacterized protein</fullName>
    </submittedName>
</protein>
<organism evidence="1 2">
    <name type="scientific">Brachionus plicatilis</name>
    <name type="common">Marine rotifer</name>
    <name type="synonym">Brachionus muelleri</name>
    <dbReference type="NCBI Taxonomy" id="10195"/>
    <lineage>
        <taxon>Eukaryota</taxon>
        <taxon>Metazoa</taxon>
        <taxon>Spiralia</taxon>
        <taxon>Gnathifera</taxon>
        <taxon>Rotifera</taxon>
        <taxon>Eurotatoria</taxon>
        <taxon>Monogononta</taxon>
        <taxon>Pseudotrocha</taxon>
        <taxon>Ploima</taxon>
        <taxon>Brachionidae</taxon>
        <taxon>Brachionus</taxon>
    </lineage>
</organism>
<dbReference type="AlphaFoldDB" id="A0A3M7T9G9"/>
<keyword evidence="2" id="KW-1185">Reference proteome</keyword>
<comment type="caution">
    <text evidence="1">The sequence shown here is derived from an EMBL/GenBank/DDBJ whole genome shotgun (WGS) entry which is preliminary data.</text>
</comment>
<sequence length="64" mass="7449">MWFILNESINVLIIMIYRSMDRFLANILILNAFSSVERIGFICQTKICCVEASSISMIYDPWPN</sequence>
<dbReference type="Proteomes" id="UP000276133">
    <property type="component" value="Unassembled WGS sequence"/>
</dbReference>
<evidence type="ECO:0000313" key="1">
    <source>
        <dbReference type="EMBL" id="RNA44639.1"/>
    </source>
</evidence>
<gene>
    <name evidence="1" type="ORF">BpHYR1_035235</name>
</gene>
<reference evidence="1 2" key="1">
    <citation type="journal article" date="2018" name="Sci. Rep.">
        <title>Genomic signatures of local adaptation to the degree of environmental predictability in rotifers.</title>
        <authorList>
            <person name="Franch-Gras L."/>
            <person name="Hahn C."/>
            <person name="Garcia-Roger E.M."/>
            <person name="Carmona M.J."/>
            <person name="Serra M."/>
            <person name="Gomez A."/>
        </authorList>
    </citation>
    <scope>NUCLEOTIDE SEQUENCE [LARGE SCALE GENOMIC DNA]</scope>
    <source>
        <strain evidence="1">HYR1</strain>
    </source>
</reference>